<keyword evidence="6" id="KW-0833">Ubl conjugation pathway</keyword>
<dbReference type="SMART" id="SM00612">
    <property type="entry name" value="Kelch"/>
    <property type="match status" value="6"/>
</dbReference>
<dbReference type="PANTHER" id="PTHR24412">
    <property type="entry name" value="KELCH PROTEIN"/>
    <property type="match status" value="1"/>
</dbReference>
<dbReference type="InterPro" id="IPR006652">
    <property type="entry name" value="Kelch_1"/>
</dbReference>
<evidence type="ECO:0000256" key="6">
    <source>
        <dbReference type="ARBA" id="ARBA00022786"/>
    </source>
</evidence>
<evidence type="ECO:0000256" key="8">
    <source>
        <dbReference type="SAM" id="MobiDB-lite"/>
    </source>
</evidence>
<dbReference type="InterPro" id="IPR015915">
    <property type="entry name" value="Kelch-typ_b-propeller"/>
</dbReference>
<gene>
    <name evidence="11" type="primary">LOC117645200</name>
</gene>
<dbReference type="InterPro" id="IPR000210">
    <property type="entry name" value="BTB/POZ_dom"/>
</dbReference>
<dbReference type="KEGG" id="tpal:117645200"/>
<accession>A0A6P8YME6</accession>
<dbReference type="AlphaFoldDB" id="A0A6P8YME6"/>
<dbReference type="FunFam" id="2.120.10.80:FF:000024">
    <property type="entry name" value="Kelch-like ECH-associated protein 1"/>
    <property type="match status" value="1"/>
</dbReference>
<dbReference type="Pfam" id="PF24681">
    <property type="entry name" value="Kelch_KLHDC2_KLHL20_DRC7"/>
    <property type="match status" value="1"/>
</dbReference>
<evidence type="ECO:0000313" key="10">
    <source>
        <dbReference type="Proteomes" id="UP000515158"/>
    </source>
</evidence>
<dbReference type="PANTHER" id="PTHR24412:SF401">
    <property type="entry name" value="FI11917P"/>
    <property type="match status" value="1"/>
</dbReference>
<dbReference type="Gene3D" id="2.120.10.80">
    <property type="entry name" value="Kelch-type beta propeller"/>
    <property type="match status" value="1"/>
</dbReference>
<feature type="compositionally biased region" description="Polar residues" evidence="8">
    <location>
        <begin position="735"/>
        <end position="757"/>
    </location>
</feature>
<dbReference type="InterPro" id="IPR047098">
    <property type="entry name" value="KEAP1_BACK"/>
</dbReference>
<dbReference type="CDD" id="cd18458">
    <property type="entry name" value="BACK_KLHL19_KEAP1"/>
    <property type="match status" value="1"/>
</dbReference>
<dbReference type="InterPro" id="IPR011043">
    <property type="entry name" value="Gal_Oxase/kelch_b-propeller"/>
</dbReference>
<evidence type="ECO:0000259" key="9">
    <source>
        <dbReference type="PROSITE" id="PS50097"/>
    </source>
</evidence>
<evidence type="ECO:0000256" key="1">
    <source>
        <dbReference type="ARBA" id="ARBA00004496"/>
    </source>
</evidence>
<dbReference type="Gene3D" id="3.30.710.10">
    <property type="entry name" value="Potassium Channel Kv1.1, Chain A"/>
    <property type="match status" value="1"/>
</dbReference>
<feature type="compositionally biased region" description="Low complexity" evidence="8">
    <location>
        <begin position="760"/>
        <end position="769"/>
    </location>
</feature>
<keyword evidence="10" id="KW-1185">Reference proteome</keyword>
<comment type="pathway">
    <text evidence="2">Protein modification; protein ubiquitination.</text>
</comment>
<reference evidence="11" key="1">
    <citation type="submission" date="2025-08" db="UniProtKB">
        <authorList>
            <consortium name="RefSeq"/>
        </authorList>
    </citation>
    <scope>IDENTIFICATION</scope>
    <source>
        <tissue evidence="11">Total insect</tissue>
    </source>
</reference>
<dbReference type="Pfam" id="PF01344">
    <property type="entry name" value="Kelch_1"/>
    <property type="match status" value="2"/>
</dbReference>
<dbReference type="FunFam" id="1.25.40.420:FF:000001">
    <property type="entry name" value="Kelch-like family member 12"/>
    <property type="match status" value="1"/>
</dbReference>
<keyword evidence="7" id="KW-0009">Actin-binding</keyword>
<proteinExistence type="predicted"/>
<keyword evidence="4" id="KW-0963">Cytoplasm</keyword>
<dbReference type="GO" id="GO:0003779">
    <property type="term" value="F:actin binding"/>
    <property type="evidence" value="ECO:0007669"/>
    <property type="project" value="UniProtKB-KW"/>
</dbReference>
<dbReference type="SMART" id="SM00225">
    <property type="entry name" value="BTB"/>
    <property type="match status" value="1"/>
</dbReference>
<dbReference type="InParanoid" id="A0A6P8YME6"/>
<dbReference type="Proteomes" id="UP000515158">
    <property type="component" value="Unplaced"/>
</dbReference>
<dbReference type="PROSITE" id="PS50097">
    <property type="entry name" value="BTB"/>
    <property type="match status" value="1"/>
</dbReference>
<evidence type="ECO:0000256" key="7">
    <source>
        <dbReference type="ARBA" id="ARBA00023203"/>
    </source>
</evidence>
<keyword evidence="3" id="KW-0880">Kelch repeat</keyword>
<dbReference type="RefSeq" id="XP_034241113.1">
    <property type="nucleotide sequence ID" value="XM_034385222.1"/>
</dbReference>
<comment type="subcellular location">
    <subcellularLocation>
        <location evidence="1">Cytoplasm</location>
    </subcellularLocation>
</comment>
<protein>
    <submittedName>
        <fullName evidence="11">Kelch-like ECH-associated protein 1B isoform X1</fullName>
    </submittedName>
</protein>
<feature type="region of interest" description="Disordered" evidence="8">
    <location>
        <begin position="34"/>
        <end position="64"/>
    </location>
</feature>
<dbReference type="GO" id="GO:0005737">
    <property type="term" value="C:cytoplasm"/>
    <property type="evidence" value="ECO:0007669"/>
    <property type="project" value="UniProtKB-SubCell"/>
</dbReference>
<name>A0A6P8YME6_THRPL</name>
<evidence type="ECO:0000256" key="4">
    <source>
        <dbReference type="ARBA" id="ARBA00022490"/>
    </source>
</evidence>
<dbReference type="SUPFAM" id="SSF50965">
    <property type="entry name" value="Galactose oxidase, central domain"/>
    <property type="match status" value="1"/>
</dbReference>
<evidence type="ECO:0000313" key="11">
    <source>
        <dbReference type="RefSeq" id="XP_034241113.1"/>
    </source>
</evidence>
<dbReference type="FunCoup" id="A0A6P8YME6">
    <property type="interactions" value="134"/>
</dbReference>
<dbReference type="InterPro" id="IPR011705">
    <property type="entry name" value="BACK"/>
</dbReference>
<dbReference type="SMART" id="SM00875">
    <property type="entry name" value="BACK"/>
    <property type="match status" value="1"/>
</dbReference>
<dbReference type="Gene3D" id="1.25.40.420">
    <property type="match status" value="1"/>
</dbReference>
<dbReference type="GeneID" id="117645200"/>
<evidence type="ECO:0000256" key="3">
    <source>
        <dbReference type="ARBA" id="ARBA00022441"/>
    </source>
</evidence>
<dbReference type="Pfam" id="PF07707">
    <property type="entry name" value="BACK"/>
    <property type="match status" value="1"/>
</dbReference>
<organism evidence="11">
    <name type="scientific">Thrips palmi</name>
    <name type="common">Melon thrips</name>
    <dbReference type="NCBI Taxonomy" id="161013"/>
    <lineage>
        <taxon>Eukaryota</taxon>
        <taxon>Metazoa</taxon>
        <taxon>Ecdysozoa</taxon>
        <taxon>Arthropoda</taxon>
        <taxon>Hexapoda</taxon>
        <taxon>Insecta</taxon>
        <taxon>Pterygota</taxon>
        <taxon>Neoptera</taxon>
        <taxon>Paraneoptera</taxon>
        <taxon>Thysanoptera</taxon>
        <taxon>Terebrantia</taxon>
        <taxon>Thripoidea</taxon>
        <taxon>Thripidae</taxon>
        <taxon>Thrips</taxon>
    </lineage>
</organism>
<feature type="domain" description="BTB" evidence="9">
    <location>
        <begin position="157"/>
        <end position="224"/>
    </location>
</feature>
<sequence>MTRVVHKLHSPHNLHDLHSPYSLDDLHSPHSLPRGASLAARRAARGPRFEYDRQTMRAPGWAGAPGAPGALRMDTFPTANASPGTLSGTLSGTGVAMMDASPLSLCGDGLQNLTSPGGSAYSIDKNSDLGDMYFNMTNYVGDTLKMMCMMRSHHMLTDVVLQAGSEQFHAHKLVLASASPYFKAMFTGGLKECDMSHVKLQGVCPTTLARILTFMYTGVIRVTEVTVCQLLPAATMFQVPDVISACCVFLERQLDPSNVIGIANFAEQHGCKELHEKANQFIEQHFSQICQEEEFFQLSAMQLVALVKKDALNVQDEQEVYNAVLQWVKYDEENRRPKMEHILQAVRCQFLTPAFLSKQMKSCDLLKKLPQCRKYLAQIFKDMTLHKKPVVKERTPNTPRVIYIAGGYLRYSLDILEAFNADDRTWTPLAKLTVPRSGLGGAFLKGMFYAVGGRNNAPGSSYDSDWVDRYHPVLDQWRPCSPMTTPRNRVGVAVMDGYLYAVGGSSGSDYHDSVERYDPDEDRWTLICPMAKKRLGVGVAVVNRMLYAMGGYDGSLRLNSAECYHPENNEWTPISSMRVARSGAGVATLNNHVYIVGGYDGSKQLSSVERYDTETDTWEFRAPIRIARSALSVTVLDGKLYAMGGYDGSSFLSIVEVYDPLRDVWDEGEPLTSGRSGHASAVSYHLCVIHCDQHEHALSTDSSLGGCSTRPSHTLSALTGSSLNGVHGVNGASNMNSANGFTTEPRTNGVGASSNPFLTPGRGLPDGSGPSPPFGP</sequence>
<keyword evidence="5" id="KW-0677">Repeat</keyword>
<dbReference type="SUPFAM" id="SSF54695">
    <property type="entry name" value="POZ domain"/>
    <property type="match status" value="1"/>
</dbReference>
<dbReference type="InterPro" id="IPR011333">
    <property type="entry name" value="SKP1/BTB/POZ_sf"/>
</dbReference>
<dbReference type="Pfam" id="PF00651">
    <property type="entry name" value="BTB"/>
    <property type="match status" value="1"/>
</dbReference>
<feature type="region of interest" description="Disordered" evidence="8">
    <location>
        <begin position="735"/>
        <end position="776"/>
    </location>
</feature>
<evidence type="ECO:0000256" key="2">
    <source>
        <dbReference type="ARBA" id="ARBA00004906"/>
    </source>
</evidence>
<dbReference type="OrthoDB" id="45365at2759"/>
<evidence type="ECO:0000256" key="5">
    <source>
        <dbReference type="ARBA" id="ARBA00022737"/>
    </source>
</evidence>